<sequence length="636" mass="68017">MVTDQSHKPNDAQVGAAVSAAVSAAFAAQAQDGAWPGEILTGGTSYEAADIVMRTLLGATTPRHVEELAAWMLADQNEDGGWSLFRGGPSDLSSSAFTHIALQLAGFPLDHEALRRAAAFVRSAGGLEAIDMVPVKFWLAFTGMVSWDEIPRVPPELVLLPSWVPGALGDYEPMAREVVVAVGILTTIRPVRRLDVDVTELRSGVPHPPSRAESVLTGTLRAVHAATPRTLRAKALRAGEDWLMARQESDGSWGGSWTETMVCVLALWSRGYGIGHPVQRRALAACDELNVRVDGTRRVQTFRTVVMDSALMMSALDATGRTDVREPLRRAGRWLIDHRADTSVNTKGVRPLRAWDFEGIPTINADPDDTAMAITALRSAGASDGGADDEAVAATSEAARWLIACQSPSGGWAGFGVDRWSRLGEKALTGIGFVEGATACVTAHAVEALHAEGLGWHPGCRRAVRWLLDAQDADGSWPSRWGVRLYGTSHVVSALRTAGAPAGHPSIVAARRWLLAHQNPDGGWGENIALSLSDRRRATGESSAIHTAWCLRGLLRAGEVDEDAVAAAAGYLISHQNEAGTWTDPTEWMIVIPDSVYISTPRMTHAFALWALADYQRHLSAVASGAAHPDQGKAAE</sequence>
<dbReference type="GO" id="GO:0046872">
    <property type="term" value="F:metal ion binding"/>
    <property type="evidence" value="ECO:0007669"/>
    <property type="project" value="UniProtKB-KW"/>
</dbReference>
<dbReference type="GO" id="GO:0005811">
    <property type="term" value="C:lipid droplet"/>
    <property type="evidence" value="ECO:0007669"/>
    <property type="project" value="InterPro"/>
</dbReference>
<reference evidence="7 8" key="1">
    <citation type="submission" date="2017-05" db="EMBL/GenBank/DDBJ databases">
        <title>Complete genome sequence of Streptomyces sp. SCSIO 03032 revealed the diverse biosynthetic pathways for its bioactive secondary metabolites.</title>
        <authorList>
            <person name="Ma L."/>
            <person name="Zhu Y."/>
            <person name="Zhang W."/>
            <person name="Zhang G."/>
            <person name="Tian X."/>
            <person name="Zhang S."/>
            <person name="Zhang C."/>
        </authorList>
    </citation>
    <scope>NUCLEOTIDE SEQUENCE [LARGE SCALE GENOMIC DNA]</scope>
    <source>
        <strain evidence="7 8">SCSIO 03032</strain>
    </source>
</reference>
<dbReference type="Gene3D" id="1.50.10.20">
    <property type="match status" value="2"/>
</dbReference>
<evidence type="ECO:0000313" key="7">
    <source>
        <dbReference type="EMBL" id="ARQ71978.1"/>
    </source>
</evidence>
<accession>A0A1W7D4H4</accession>
<dbReference type="InterPro" id="IPR032697">
    <property type="entry name" value="SQ_cyclase_N"/>
</dbReference>
<dbReference type="Pfam" id="PF13243">
    <property type="entry name" value="SQHop_cyclase_C"/>
    <property type="match status" value="1"/>
</dbReference>
<dbReference type="EMBL" id="CP021121">
    <property type="protein sequence ID" value="ARQ71978.1"/>
    <property type="molecule type" value="Genomic_DNA"/>
</dbReference>
<evidence type="ECO:0000256" key="1">
    <source>
        <dbReference type="ARBA" id="ARBA00004999"/>
    </source>
</evidence>
<dbReference type="InterPro" id="IPR008930">
    <property type="entry name" value="Terpenoid_cyclase/PrenylTrfase"/>
</dbReference>
<dbReference type="AlphaFoldDB" id="A0A1W7D4H4"/>
<dbReference type="KEGG" id="smao:CAG99_26915"/>
<dbReference type="Pfam" id="PF13249">
    <property type="entry name" value="SQHop_cyclase_N"/>
    <property type="match status" value="1"/>
</dbReference>
<keyword evidence="8" id="KW-1185">Reference proteome</keyword>
<gene>
    <name evidence="7" type="ORF">CAG99_26915</name>
</gene>
<organism evidence="7 8">
    <name type="scientific">Streptomyces marincola</name>
    <dbReference type="NCBI Taxonomy" id="2878388"/>
    <lineage>
        <taxon>Bacteria</taxon>
        <taxon>Bacillati</taxon>
        <taxon>Actinomycetota</taxon>
        <taxon>Actinomycetes</taxon>
        <taxon>Kitasatosporales</taxon>
        <taxon>Streptomycetaceae</taxon>
        <taxon>Streptomyces</taxon>
    </lineage>
</organism>
<dbReference type="UniPathway" id="UPA00337"/>
<dbReference type="GO" id="GO:0016104">
    <property type="term" value="P:triterpenoid biosynthetic process"/>
    <property type="evidence" value="ECO:0007669"/>
    <property type="project" value="InterPro"/>
</dbReference>
<evidence type="ECO:0008006" key="9">
    <source>
        <dbReference type="Google" id="ProtNLM"/>
    </source>
</evidence>
<evidence type="ECO:0000256" key="2">
    <source>
        <dbReference type="ARBA" id="ARBA00009755"/>
    </source>
</evidence>
<dbReference type="InterPro" id="IPR018333">
    <property type="entry name" value="Squalene_cyclase"/>
</dbReference>
<evidence type="ECO:0000256" key="4">
    <source>
        <dbReference type="ARBA" id="ARBA00022737"/>
    </source>
</evidence>
<dbReference type="GO" id="GO:0016866">
    <property type="term" value="F:intramolecular transferase activity"/>
    <property type="evidence" value="ECO:0007669"/>
    <property type="project" value="InterPro"/>
</dbReference>
<dbReference type="InterPro" id="IPR032696">
    <property type="entry name" value="SQ_cyclase_C"/>
</dbReference>
<dbReference type="PANTHER" id="PTHR11764:SF20">
    <property type="entry name" value="LANOSTEROL SYNTHASE"/>
    <property type="match status" value="1"/>
</dbReference>
<evidence type="ECO:0000259" key="6">
    <source>
        <dbReference type="Pfam" id="PF13249"/>
    </source>
</evidence>
<evidence type="ECO:0000259" key="5">
    <source>
        <dbReference type="Pfam" id="PF13243"/>
    </source>
</evidence>
<evidence type="ECO:0000313" key="8">
    <source>
        <dbReference type="Proteomes" id="UP000194218"/>
    </source>
</evidence>
<comment type="pathway">
    <text evidence="1">Secondary metabolite biosynthesis; hopanoid biosynthesis.</text>
</comment>
<dbReference type="SUPFAM" id="SSF48239">
    <property type="entry name" value="Terpenoid cyclases/Protein prenyltransferases"/>
    <property type="match status" value="2"/>
</dbReference>
<name>A0A1W7D4H4_9ACTN</name>
<keyword evidence="3" id="KW-0479">Metal-binding</keyword>
<comment type="similarity">
    <text evidence="2">Belongs to the terpene cyclase/mutase family.</text>
</comment>
<keyword evidence="4" id="KW-0677">Repeat</keyword>
<dbReference type="Proteomes" id="UP000194218">
    <property type="component" value="Chromosome"/>
</dbReference>
<dbReference type="PANTHER" id="PTHR11764">
    <property type="entry name" value="TERPENE CYCLASE/MUTASE FAMILY MEMBER"/>
    <property type="match status" value="1"/>
</dbReference>
<feature type="domain" description="Squalene cyclase C-terminal" evidence="5">
    <location>
        <begin position="306"/>
        <end position="617"/>
    </location>
</feature>
<protein>
    <recommendedName>
        <fullName evidence="9">Squalene--hopene cyclase</fullName>
    </recommendedName>
</protein>
<proteinExistence type="inferred from homology"/>
<feature type="domain" description="Squalene cyclase N-terminal" evidence="6">
    <location>
        <begin position="19"/>
        <end position="292"/>
    </location>
</feature>
<evidence type="ECO:0000256" key="3">
    <source>
        <dbReference type="ARBA" id="ARBA00022723"/>
    </source>
</evidence>